<sequence>MEGRIQKEKAKEYKKREAQSYSIEMQQQSRSPGQWQLTAMLHGKPEMHLVTEQVVGAEPVSVCLCFSSVLRKCTNMFKRSTVEFHTSCQLLQFVRIERS</sequence>
<reference evidence="1" key="1">
    <citation type="submission" date="2023-05" db="EMBL/GenBank/DDBJ databases">
        <title>Nepenthes gracilis genome sequencing.</title>
        <authorList>
            <person name="Fukushima K."/>
        </authorList>
    </citation>
    <scope>NUCLEOTIDE SEQUENCE</scope>
    <source>
        <strain evidence="1">SING2019-196</strain>
    </source>
</reference>
<keyword evidence="2" id="KW-1185">Reference proteome</keyword>
<evidence type="ECO:0000313" key="1">
    <source>
        <dbReference type="EMBL" id="GMH18624.1"/>
    </source>
</evidence>
<dbReference type="EMBL" id="BSYO01000019">
    <property type="protein sequence ID" value="GMH18624.1"/>
    <property type="molecule type" value="Genomic_DNA"/>
</dbReference>
<dbReference type="AlphaFoldDB" id="A0AAD3SX07"/>
<proteinExistence type="predicted"/>
<gene>
    <name evidence="1" type="ORF">Nepgr_020465</name>
</gene>
<evidence type="ECO:0000313" key="2">
    <source>
        <dbReference type="Proteomes" id="UP001279734"/>
    </source>
</evidence>
<protein>
    <submittedName>
        <fullName evidence="1">Uncharacterized protein</fullName>
    </submittedName>
</protein>
<comment type="caution">
    <text evidence="1">The sequence shown here is derived from an EMBL/GenBank/DDBJ whole genome shotgun (WGS) entry which is preliminary data.</text>
</comment>
<accession>A0AAD3SX07</accession>
<name>A0AAD3SX07_NEPGR</name>
<dbReference type="Proteomes" id="UP001279734">
    <property type="component" value="Unassembled WGS sequence"/>
</dbReference>
<organism evidence="1 2">
    <name type="scientific">Nepenthes gracilis</name>
    <name type="common">Slender pitcher plant</name>
    <dbReference type="NCBI Taxonomy" id="150966"/>
    <lineage>
        <taxon>Eukaryota</taxon>
        <taxon>Viridiplantae</taxon>
        <taxon>Streptophyta</taxon>
        <taxon>Embryophyta</taxon>
        <taxon>Tracheophyta</taxon>
        <taxon>Spermatophyta</taxon>
        <taxon>Magnoliopsida</taxon>
        <taxon>eudicotyledons</taxon>
        <taxon>Gunneridae</taxon>
        <taxon>Pentapetalae</taxon>
        <taxon>Caryophyllales</taxon>
        <taxon>Nepenthaceae</taxon>
        <taxon>Nepenthes</taxon>
    </lineage>
</organism>